<evidence type="ECO:0000313" key="1">
    <source>
        <dbReference type="EMBL" id="KAF2624029.1"/>
    </source>
</evidence>
<dbReference type="EMBL" id="MU006733">
    <property type="protein sequence ID" value="KAF2624029.1"/>
    <property type="molecule type" value="Genomic_DNA"/>
</dbReference>
<protein>
    <submittedName>
        <fullName evidence="1">Uncharacterized protein</fullName>
    </submittedName>
</protein>
<reference evidence="1" key="1">
    <citation type="journal article" date="2020" name="Stud. Mycol.">
        <title>101 Dothideomycetes genomes: a test case for predicting lifestyles and emergence of pathogens.</title>
        <authorList>
            <person name="Haridas S."/>
            <person name="Albert R."/>
            <person name="Binder M."/>
            <person name="Bloem J."/>
            <person name="Labutti K."/>
            <person name="Salamov A."/>
            <person name="Andreopoulos B."/>
            <person name="Baker S."/>
            <person name="Barry K."/>
            <person name="Bills G."/>
            <person name="Bluhm B."/>
            <person name="Cannon C."/>
            <person name="Castanera R."/>
            <person name="Culley D."/>
            <person name="Daum C."/>
            <person name="Ezra D."/>
            <person name="Gonzalez J."/>
            <person name="Henrissat B."/>
            <person name="Kuo A."/>
            <person name="Liang C."/>
            <person name="Lipzen A."/>
            <person name="Lutzoni F."/>
            <person name="Magnuson J."/>
            <person name="Mondo S."/>
            <person name="Nolan M."/>
            <person name="Ohm R."/>
            <person name="Pangilinan J."/>
            <person name="Park H.-J."/>
            <person name="Ramirez L."/>
            <person name="Alfaro M."/>
            <person name="Sun H."/>
            <person name="Tritt A."/>
            <person name="Yoshinaga Y."/>
            <person name="Zwiers L.-H."/>
            <person name="Turgeon B."/>
            <person name="Goodwin S."/>
            <person name="Spatafora J."/>
            <person name="Crous P."/>
            <person name="Grigoriev I."/>
        </authorList>
    </citation>
    <scope>NUCLEOTIDE SEQUENCE</scope>
    <source>
        <strain evidence="1">CBS 525.71</strain>
    </source>
</reference>
<gene>
    <name evidence="1" type="ORF">BU25DRAFT_424421</name>
</gene>
<sequence length="336" mass="38075">MFLIEIIAFTFNADLKKIAHELSRTVRPLSAHERVTILSDEEISEFVRATGKEHTTKVLEPSFKIIIEPLTKLGSNEHCMAYIMDLICTYDESIDTGVSLLDANTFCSDATFPNPWYRTLFRRKTEHSTENAWRTLGAHAKLIQQFPFDANIRWIPQRELAAVNGPLNELHLSYMETGVETRRWKWNGAEPLRKEFLELCLKLQEDESTCRKITKLSSPLVRTGANVPAFDPWNESQGFALSAPLQPKGANRNSLFPPMTPSSNLLRGFGSRHAGDAEFAYVLAAEYRDRVLTLSFREMLLSGYGLDNASQHNKSNVMLQYEQVEYGPGTSPASKR</sequence>
<accession>A0ACB6RSA1</accession>
<dbReference type="Proteomes" id="UP000799754">
    <property type="component" value="Unassembled WGS sequence"/>
</dbReference>
<name>A0ACB6RSA1_9PLEO</name>
<proteinExistence type="predicted"/>
<keyword evidence="2" id="KW-1185">Reference proteome</keyword>
<evidence type="ECO:0000313" key="2">
    <source>
        <dbReference type="Proteomes" id="UP000799754"/>
    </source>
</evidence>
<organism evidence="1 2">
    <name type="scientific">Macroventuria anomochaeta</name>
    <dbReference type="NCBI Taxonomy" id="301207"/>
    <lineage>
        <taxon>Eukaryota</taxon>
        <taxon>Fungi</taxon>
        <taxon>Dikarya</taxon>
        <taxon>Ascomycota</taxon>
        <taxon>Pezizomycotina</taxon>
        <taxon>Dothideomycetes</taxon>
        <taxon>Pleosporomycetidae</taxon>
        <taxon>Pleosporales</taxon>
        <taxon>Pleosporineae</taxon>
        <taxon>Didymellaceae</taxon>
        <taxon>Macroventuria</taxon>
    </lineage>
</organism>
<comment type="caution">
    <text evidence="1">The sequence shown here is derived from an EMBL/GenBank/DDBJ whole genome shotgun (WGS) entry which is preliminary data.</text>
</comment>